<keyword evidence="3" id="KW-1185">Reference proteome</keyword>
<keyword evidence="1" id="KW-0472">Membrane</keyword>
<feature type="transmembrane region" description="Helical" evidence="1">
    <location>
        <begin position="61"/>
        <end position="82"/>
    </location>
</feature>
<name>A0A3D9YUP1_9HYPH</name>
<accession>A0A3D9YUP1</accession>
<evidence type="ECO:0000313" key="2">
    <source>
        <dbReference type="EMBL" id="REF85878.1"/>
    </source>
</evidence>
<sequence length="89" mass="10688">MWRVPYRNQYEGSNDPWPKTFFGWVVWLVFYMPGSIALWINYMYPQRGQVWMSGRQAQNKIVTVITTLSIYFSIAMIVWLFVMMGMSHH</sequence>
<keyword evidence="1" id="KW-1133">Transmembrane helix</keyword>
<dbReference type="RefSeq" id="WP_115836481.1">
    <property type="nucleotide sequence ID" value="NZ_CP025086.1"/>
</dbReference>
<feature type="transmembrane region" description="Helical" evidence="1">
    <location>
        <begin position="20"/>
        <end position="40"/>
    </location>
</feature>
<dbReference type="Proteomes" id="UP000256900">
    <property type="component" value="Unassembled WGS sequence"/>
</dbReference>
<keyword evidence="1" id="KW-0812">Transmembrane</keyword>
<dbReference type="EMBL" id="QUMO01000003">
    <property type="protein sequence ID" value="REF85878.1"/>
    <property type="molecule type" value="Genomic_DNA"/>
</dbReference>
<protein>
    <submittedName>
        <fullName evidence="2">Uncharacterized protein</fullName>
    </submittedName>
</protein>
<reference evidence="2 3" key="1">
    <citation type="submission" date="2018-08" db="EMBL/GenBank/DDBJ databases">
        <title>Genomic Encyclopedia of Type Strains, Phase IV (KMG-IV): sequencing the most valuable type-strain genomes for metagenomic binning, comparative biology and taxonomic classification.</title>
        <authorList>
            <person name="Goeker M."/>
        </authorList>
    </citation>
    <scope>NUCLEOTIDE SEQUENCE [LARGE SCALE GENOMIC DNA]</scope>
    <source>
        <strain evidence="2 3">BW863</strain>
    </source>
</reference>
<dbReference type="AlphaFoldDB" id="A0A3D9YUP1"/>
<evidence type="ECO:0000256" key="1">
    <source>
        <dbReference type="SAM" id="Phobius"/>
    </source>
</evidence>
<organism evidence="2 3">
    <name type="scientific">Methylovirgula ligni</name>
    <dbReference type="NCBI Taxonomy" id="569860"/>
    <lineage>
        <taxon>Bacteria</taxon>
        <taxon>Pseudomonadati</taxon>
        <taxon>Pseudomonadota</taxon>
        <taxon>Alphaproteobacteria</taxon>
        <taxon>Hyphomicrobiales</taxon>
        <taxon>Beijerinckiaceae</taxon>
        <taxon>Methylovirgula</taxon>
    </lineage>
</organism>
<comment type="caution">
    <text evidence="2">The sequence shown here is derived from an EMBL/GenBank/DDBJ whole genome shotgun (WGS) entry which is preliminary data.</text>
</comment>
<proteinExistence type="predicted"/>
<gene>
    <name evidence="2" type="ORF">DES32_1916</name>
</gene>
<evidence type="ECO:0000313" key="3">
    <source>
        <dbReference type="Proteomes" id="UP000256900"/>
    </source>
</evidence>